<dbReference type="InterPro" id="IPR013324">
    <property type="entry name" value="RNA_pol_sigma_r3/r4-like"/>
</dbReference>
<dbReference type="NCBIfam" id="TIGR02937">
    <property type="entry name" value="sigma70-ECF"/>
    <property type="match status" value="1"/>
</dbReference>
<sequence>MFMTHVEMEQFIAEYGADIYSFCCCLTGNRQEADDLYQETFLRAVEKQKHLDMAGNPKSYLLSTAVYLWKNHRRKAGWRKRIADADYSGHEDAEIRPEDTYDDLPEQKVIQEEMQKTVRDAVLRLPDKMKVTVLLYYMEERTVEEIAEILRIPKGTVKSRMHQAREILRKELEYMLYE</sequence>
<evidence type="ECO:0000256" key="3">
    <source>
        <dbReference type="ARBA" id="ARBA00023082"/>
    </source>
</evidence>
<evidence type="ECO:0000259" key="6">
    <source>
        <dbReference type="Pfam" id="PF08281"/>
    </source>
</evidence>
<feature type="domain" description="RNA polymerase sigma-70 region 2" evidence="5">
    <location>
        <begin position="12"/>
        <end position="79"/>
    </location>
</feature>
<comment type="caution">
    <text evidence="7">The sequence shown here is derived from an EMBL/GenBank/DDBJ whole genome shotgun (WGS) entry which is preliminary data.</text>
</comment>
<dbReference type="CDD" id="cd06171">
    <property type="entry name" value="Sigma70_r4"/>
    <property type="match status" value="1"/>
</dbReference>
<dbReference type="PANTHER" id="PTHR43133">
    <property type="entry name" value="RNA POLYMERASE ECF-TYPE SIGMA FACTO"/>
    <property type="match status" value="1"/>
</dbReference>
<dbReference type="GO" id="GO:0003677">
    <property type="term" value="F:DNA binding"/>
    <property type="evidence" value="ECO:0007669"/>
    <property type="project" value="InterPro"/>
</dbReference>
<dbReference type="Proteomes" id="UP000322025">
    <property type="component" value="Unassembled WGS sequence"/>
</dbReference>
<dbReference type="InterPro" id="IPR013325">
    <property type="entry name" value="RNA_pol_sigma_r2"/>
</dbReference>
<feature type="domain" description="RNA polymerase sigma factor 70 region 4 type 2" evidence="6">
    <location>
        <begin position="118"/>
        <end position="166"/>
    </location>
</feature>
<dbReference type="AlphaFoldDB" id="A0A5M9HU16"/>
<evidence type="ECO:0000313" key="8">
    <source>
        <dbReference type="Proteomes" id="UP000322025"/>
    </source>
</evidence>
<dbReference type="InterPro" id="IPR036388">
    <property type="entry name" value="WH-like_DNA-bd_sf"/>
</dbReference>
<dbReference type="Pfam" id="PF08281">
    <property type="entry name" value="Sigma70_r4_2"/>
    <property type="match status" value="1"/>
</dbReference>
<organism evidence="7 8">
    <name type="scientific">Mediterraneibacter catenae</name>
    <dbReference type="NCBI Taxonomy" id="2594882"/>
    <lineage>
        <taxon>Bacteria</taxon>
        <taxon>Bacillati</taxon>
        <taxon>Bacillota</taxon>
        <taxon>Clostridia</taxon>
        <taxon>Lachnospirales</taxon>
        <taxon>Lachnospiraceae</taxon>
        <taxon>Mediterraneibacter</taxon>
    </lineage>
</organism>
<name>A0A5M9HU16_9FIRM</name>
<dbReference type="OrthoDB" id="9795666at2"/>
<dbReference type="GO" id="GO:0006352">
    <property type="term" value="P:DNA-templated transcription initiation"/>
    <property type="evidence" value="ECO:0007669"/>
    <property type="project" value="InterPro"/>
</dbReference>
<gene>
    <name evidence="7" type="ORF">FNY66_15305</name>
</gene>
<accession>A0A5M9HU16</accession>
<reference evidence="7 8" key="1">
    <citation type="submission" date="2019-07" db="EMBL/GenBank/DDBJ databases">
        <authorList>
            <person name="Wongkuna S."/>
            <person name="Scaria J."/>
        </authorList>
    </citation>
    <scope>NUCLEOTIDE SEQUENCE [LARGE SCALE GENOMIC DNA]</scope>
    <source>
        <strain evidence="7 8">SW178</strain>
    </source>
</reference>
<evidence type="ECO:0000256" key="1">
    <source>
        <dbReference type="ARBA" id="ARBA00010641"/>
    </source>
</evidence>
<keyword evidence="3" id="KW-0731">Sigma factor</keyword>
<evidence type="ECO:0000259" key="5">
    <source>
        <dbReference type="Pfam" id="PF04542"/>
    </source>
</evidence>
<dbReference type="EMBL" id="VMSO01000052">
    <property type="protein sequence ID" value="KAA8500107.1"/>
    <property type="molecule type" value="Genomic_DNA"/>
</dbReference>
<dbReference type="InterPro" id="IPR007627">
    <property type="entry name" value="RNA_pol_sigma70_r2"/>
</dbReference>
<keyword evidence="4" id="KW-0804">Transcription</keyword>
<comment type="similarity">
    <text evidence="1">Belongs to the sigma-70 factor family. ECF subfamily.</text>
</comment>
<protein>
    <submittedName>
        <fullName evidence="7">RNA polymerase sigma factor</fullName>
    </submittedName>
</protein>
<proteinExistence type="inferred from homology"/>
<dbReference type="Gene3D" id="1.10.1740.10">
    <property type="match status" value="1"/>
</dbReference>
<dbReference type="SUPFAM" id="SSF88659">
    <property type="entry name" value="Sigma3 and sigma4 domains of RNA polymerase sigma factors"/>
    <property type="match status" value="1"/>
</dbReference>
<dbReference type="InterPro" id="IPR013249">
    <property type="entry name" value="RNA_pol_sigma70_r4_t2"/>
</dbReference>
<keyword evidence="8" id="KW-1185">Reference proteome</keyword>
<evidence type="ECO:0000313" key="7">
    <source>
        <dbReference type="EMBL" id="KAA8500107.1"/>
    </source>
</evidence>
<dbReference type="Gene3D" id="1.10.10.10">
    <property type="entry name" value="Winged helix-like DNA-binding domain superfamily/Winged helix DNA-binding domain"/>
    <property type="match status" value="1"/>
</dbReference>
<dbReference type="GO" id="GO:0016987">
    <property type="term" value="F:sigma factor activity"/>
    <property type="evidence" value="ECO:0007669"/>
    <property type="project" value="UniProtKB-KW"/>
</dbReference>
<evidence type="ECO:0000256" key="4">
    <source>
        <dbReference type="ARBA" id="ARBA00023163"/>
    </source>
</evidence>
<dbReference type="PANTHER" id="PTHR43133:SF60">
    <property type="entry name" value="RNA POLYMERASE SIGMA FACTOR SIGV"/>
    <property type="match status" value="1"/>
</dbReference>
<dbReference type="Pfam" id="PF04542">
    <property type="entry name" value="Sigma70_r2"/>
    <property type="match status" value="1"/>
</dbReference>
<keyword evidence="2" id="KW-0805">Transcription regulation</keyword>
<dbReference type="InterPro" id="IPR014284">
    <property type="entry name" value="RNA_pol_sigma-70_dom"/>
</dbReference>
<evidence type="ECO:0000256" key="2">
    <source>
        <dbReference type="ARBA" id="ARBA00023015"/>
    </source>
</evidence>
<dbReference type="SUPFAM" id="SSF88946">
    <property type="entry name" value="Sigma2 domain of RNA polymerase sigma factors"/>
    <property type="match status" value="1"/>
</dbReference>
<dbReference type="InterPro" id="IPR039425">
    <property type="entry name" value="RNA_pol_sigma-70-like"/>
</dbReference>